<evidence type="ECO:0000259" key="1">
    <source>
        <dbReference type="Pfam" id="PF01977"/>
    </source>
</evidence>
<dbReference type="PANTHER" id="PTHR30108">
    <property type="entry name" value="3-OCTAPRENYL-4-HYDROXYBENZOATE CARBOXY-LYASE-RELATED"/>
    <property type="match status" value="1"/>
</dbReference>
<feature type="domain" description="3-octaprenyl-4-hydroxybenzoate carboxy-lyase-like Rift-related" evidence="1">
    <location>
        <begin position="128"/>
        <end position="313"/>
    </location>
</feature>
<comment type="caution">
    <text evidence="4">The sequence shown here is derived from an EMBL/GenBank/DDBJ whole genome shotgun (WGS) entry which is preliminary data.</text>
</comment>
<dbReference type="Pfam" id="PF20696">
    <property type="entry name" value="UbiD_C"/>
    <property type="match status" value="1"/>
</dbReference>
<dbReference type="GO" id="GO:0016831">
    <property type="term" value="F:carboxy-lyase activity"/>
    <property type="evidence" value="ECO:0007669"/>
    <property type="project" value="InterPro"/>
</dbReference>
<dbReference type="NCBIfam" id="TIGR00148">
    <property type="entry name" value="UbiD family decarboxylase"/>
    <property type="match status" value="1"/>
</dbReference>
<reference evidence="4 5" key="1">
    <citation type="submission" date="2017-07" db="EMBL/GenBank/DDBJ databases">
        <title>Leptospira spp. isolated from tropical soils.</title>
        <authorList>
            <person name="Thibeaux R."/>
            <person name="Iraola G."/>
            <person name="Ferres I."/>
            <person name="Bierque E."/>
            <person name="Girault D."/>
            <person name="Soupe-Gilbert M.-E."/>
            <person name="Picardeau M."/>
            <person name="Goarant C."/>
        </authorList>
    </citation>
    <scope>NUCLEOTIDE SEQUENCE [LARGE SCALE GENOMIC DNA]</scope>
    <source>
        <strain evidence="4 5">MCA1-C-A1</strain>
    </source>
</reference>
<dbReference type="EMBL" id="NPDN01000006">
    <property type="protein sequence ID" value="PJZ25169.1"/>
    <property type="molecule type" value="Genomic_DNA"/>
</dbReference>
<dbReference type="InterPro" id="IPR002830">
    <property type="entry name" value="UbiD"/>
</dbReference>
<dbReference type="InterPro" id="IPR049381">
    <property type="entry name" value="UbiD-like_C"/>
</dbReference>
<name>A0A2M9XC31_9LEPT</name>
<feature type="domain" description="3-octaprenyl-4-hydroxybenzoate carboxy-lyase-like N-terminal" evidence="2">
    <location>
        <begin position="11"/>
        <end position="86"/>
    </location>
</feature>
<dbReference type="SUPFAM" id="SSF50475">
    <property type="entry name" value="FMN-binding split barrel"/>
    <property type="match status" value="1"/>
</dbReference>
<dbReference type="InterPro" id="IPR048304">
    <property type="entry name" value="UbiD_Rift_dom"/>
</dbReference>
<dbReference type="RefSeq" id="WP_100707238.1">
    <property type="nucleotide sequence ID" value="NZ_NPDL01000005.1"/>
</dbReference>
<evidence type="ECO:0000313" key="5">
    <source>
        <dbReference type="Proteomes" id="UP000232196"/>
    </source>
</evidence>
<accession>A0A2M9XC31</accession>
<dbReference type="GO" id="GO:0005737">
    <property type="term" value="C:cytoplasm"/>
    <property type="evidence" value="ECO:0007669"/>
    <property type="project" value="TreeGrafter"/>
</dbReference>
<evidence type="ECO:0000259" key="3">
    <source>
        <dbReference type="Pfam" id="PF20696"/>
    </source>
</evidence>
<dbReference type="OrthoDB" id="9809841at2"/>
<dbReference type="Gene3D" id="3.40.1670.10">
    <property type="entry name" value="UbiD C-terminal domain-like"/>
    <property type="match status" value="1"/>
</dbReference>
<dbReference type="InterPro" id="IPR049383">
    <property type="entry name" value="UbiD-like_N"/>
</dbReference>
<dbReference type="SUPFAM" id="SSF143968">
    <property type="entry name" value="UbiD C-terminal domain-like"/>
    <property type="match status" value="2"/>
</dbReference>
<dbReference type="Proteomes" id="UP000232196">
    <property type="component" value="Unassembled WGS sequence"/>
</dbReference>
<feature type="domain" description="3-octaprenyl-4-hydroxybenzoate carboxy-lyase-like C-terminal" evidence="3">
    <location>
        <begin position="318"/>
        <end position="440"/>
    </location>
</feature>
<dbReference type="PANTHER" id="PTHR30108:SF7">
    <property type="entry name" value="3-POLYPRENYL-4-HYDROXYBENZOATE DECARBOXYLASE"/>
    <property type="match status" value="1"/>
</dbReference>
<evidence type="ECO:0000313" key="4">
    <source>
        <dbReference type="EMBL" id="PJZ25169.1"/>
    </source>
</evidence>
<evidence type="ECO:0000259" key="2">
    <source>
        <dbReference type="Pfam" id="PF20695"/>
    </source>
</evidence>
<dbReference type="Pfam" id="PF20695">
    <property type="entry name" value="UbiD_N"/>
    <property type="match status" value="1"/>
</dbReference>
<gene>
    <name evidence="4" type="ORF">CH357_13270</name>
</gene>
<proteinExistence type="predicted"/>
<protein>
    <submittedName>
        <fullName evidence="4">4-hydroxybenzoate decarboxylase</fullName>
    </submittedName>
</protein>
<sequence>MSIRSTSEFVKELSKKGELLEIKEEVDPILEIAEIQRRVVAKRGPALLFSNVKGSKFSVATNLYGSENRIKIAFGEDPEKFIQKIAYTAKHLMPPTPKKVWEARSLAWTALKVGLRKVSKAPILDSELQSIEELPALKSWPKDAGRFITLPLVYTESPKTGKGNLGMYRIQFHGPKLTGMHIQIHRGGGFHYSEAEEEGNALPAHIYVGGPPALTISAVAPLPEEISEFLLASLLLGERLKVLKNKKISPLPIVADADFALIGKIPPKIRKPEGPFGDHYGYYALKHDYPVFEVDKIYARKDAIWPATVVGRPPQEDHWIAEYLQHLLSPMFPIVMPQVKGIWAYEESGVHSLAAAIVKERYKKEAFMGALRILGEGQLSLTKFLIVTDQEVPLMNFKTTFLAALERFQPETDLHIFSNISQDTLDYTGPKVNEGSKAVLLGVGPKTQKLKPKITSNIKNSKFKNPKVYCPGALVVSGPKYKKGDRILEALRKEAITQGFLFVFLVDNSEEATKSDHDFIWNVFTRFEPAADIYGDSKVVRNHISFEGPILVDARLKTWYPPVLEEDPKISKQVEDRFGRLLDSL</sequence>
<organism evidence="4 5">
    <name type="scientific">Leptospira hartskeerlii</name>
    <dbReference type="NCBI Taxonomy" id="2023177"/>
    <lineage>
        <taxon>Bacteria</taxon>
        <taxon>Pseudomonadati</taxon>
        <taxon>Spirochaetota</taxon>
        <taxon>Spirochaetia</taxon>
        <taxon>Leptospirales</taxon>
        <taxon>Leptospiraceae</taxon>
        <taxon>Leptospira</taxon>
    </lineage>
</organism>
<dbReference type="AlphaFoldDB" id="A0A2M9XC31"/>
<keyword evidence="5" id="KW-1185">Reference proteome</keyword>
<dbReference type="Pfam" id="PF01977">
    <property type="entry name" value="UbiD"/>
    <property type="match status" value="1"/>
</dbReference>